<dbReference type="eggNOG" id="ENOG502QYPD">
    <property type="taxonomic scope" value="Eukaryota"/>
</dbReference>
<dbReference type="KEGG" id="mnt:21393006"/>
<dbReference type="Proteomes" id="UP000030645">
    <property type="component" value="Unassembled WGS sequence"/>
</dbReference>
<accession>W9RM22</accession>
<dbReference type="PANTHER" id="PTHR31050:SF4">
    <property type="entry name" value="DUF1262 FAMILY PROTEIN (DUF1262)"/>
    <property type="match status" value="1"/>
</dbReference>
<dbReference type="InterPro" id="IPR010683">
    <property type="entry name" value="DUF1262"/>
</dbReference>
<organism evidence="2 3">
    <name type="scientific">Morus notabilis</name>
    <dbReference type="NCBI Taxonomy" id="981085"/>
    <lineage>
        <taxon>Eukaryota</taxon>
        <taxon>Viridiplantae</taxon>
        <taxon>Streptophyta</taxon>
        <taxon>Embryophyta</taxon>
        <taxon>Tracheophyta</taxon>
        <taxon>Spermatophyta</taxon>
        <taxon>Magnoliopsida</taxon>
        <taxon>eudicotyledons</taxon>
        <taxon>Gunneridae</taxon>
        <taxon>Pentapetalae</taxon>
        <taxon>rosids</taxon>
        <taxon>fabids</taxon>
        <taxon>Rosales</taxon>
        <taxon>Moraceae</taxon>
        <taxon>Moreae</taxon>
        <taxon>Morus</taxon>
    </lineage>
</organism>
<sequence>MYVTRPLSMYRKSPSSLEIKPPDAPYSGYLVVTDEEADAEDTLCWSSCCGFCKRKSVKKLPFAQDKILTIVYTSDKHRETTSTNVWFIPVPNQPLSSNCYFVIRAKGRHKGKACTCSREGDMMKCCFRDFLRDKKPKPLNLRDVYQQVRIYRHHSGGFFAKSVAPDSLPPKFLRRKGWTVRCSSLNRLQLSEALGLDAPLRARLPDFNFPIFNVRSPSTLIGKWHCPFPFVRERGMGVKRQMRKSIFYTMTLEQWWEEIFSCGNINVDSNSSSSTNNNRQSTLGNNNNNNNVVNVNKGVQREVYLVGGMEGVRDDRSGFSWFKVYNPNGRRGVMSVGLSSAIVEHMRWVLEEGGWVDGEERDKEVRVERVEENRSENGWRRFGCYVFVESFLLRRLDGSLVLKCSFRHTQRIKCKWE</sequence>
<dbReference type="AlphaFoldDB" id="W9RM22"/>
<reference evidence="3" key="1">
    <citation type="submission" date="2013-01" db="EMBL/GenBank/DDBJ databases">
        <title>Draft Genome Sequence of a Mulberry Tree, Morus notabilis C.K. Schneid.</title>
        <authorList>
            <person name="He N."/>
            <person name="Zhao S."/>
        </authorList>
    </citation>
    <scope>NUCLEOTIDE SEQUENCE</scope>
</reference>
<gene>
    <name evidence="2" type="ORF">L484_009685</name>
</gene>
<protein>
    <submittedName>
        <fullName evidence="2">Uncharacterized protein</fullName>
    </submittedName>
</protein>
<evidence type="ECO:0000313" key="3">
    <source>
        <dbReference type="Proteomes" id="UP000030645"/>
    </source>
</evidence>
<dbReference type="Pfam" id="PF06880">
    <property type="entry name" value="DUF1262"/>
    <property type="match status" value="1"/>
</dbReference>
<feature type="region of interest" description="Disordered" evidence="1">
    <location>
        <begin position="270"/>
        <end position="292"/>
    </location>
</feature>
<proteinExistence type="predicted"/>
<dbReference type="OrthoDB" id="1898393at2759"/>
<evidence type="ECO:0000256" key="1">
    <source>
        <dbReference type="SAM" id="MobiDB-lite"/>
    </source>
</evidence>
<keyword evidence="3" id="KW-1185">Reference proteome</keyword>
<dbReference type="PANTHER" id="PTHR31050">
    <property type="entry name" value="OS08G0413200 PROTEIN"/>
    <property type="match status" value="1"/>
</dbReference>
<name>W9RM22_9ROSA</name>
<evidence type="ECO:0000313" key="2">
    <source>
        <dbReference type="EMBL" id="EXB85839.1"/>
    </source>
</evidence>
<dbReference type="STRING" id="981085.W9RM22"/>
<dbReference type="EMBL" id="KE344904">
    <property type="protein sequence ID" value="EXB85839.1"/>
    <property type="molecule type" value="Genomic_DNA"/>
</dbReference>